<name>A0AAD9HPD5_9PEZI</name>
<feature type="region of interest" description="Disordered" evidence="1">
    <location>
        <begin position="61"/>
        <end position="83"/>
    </location>
</feature>
<accession>A0AAD9HPD5</accession>
<sequence length="333" mass="36072">MDSSKDGRKRIGWPLIVGTPPGIPMSQRTACSYMQEATQLTDNKLSASDLVKELYPEEGPLLATTGVDDGDLDSPRRPRSTRSALLSTASVWRRLECSPARAHHRPGNGNALRGALVVLRQHDASVRFRYDEASRQGKATRNHFIVGPLTCRAFVRERSVGGWARSDGRGPDAGRGSIKGAAACDDGTGVFLASLFGEKLIPVYFLSACSSLMDWLLGCLSFDHGPPGREQVAAAIHKRRSGPKNVNWPVRWCDSEALRGRKDDTGSSLIVQSPNEATLCGRPLSGDAAGGMLSVFPCGSDLLTIRFQTGQMREPPFHELTMKLAFAPQPAFV</sequence>
<reference evidence="2" key="1">
    <citation type="submission" date="2021-06" db="EMBL/GenBank/DDBJ databases">
        <title>Comparative genomics, transcriptomics and evolutionary studies reveal genomic signatures of adaptation to plant cell wall in hemibiotrophic fungi.</title>
        <authorList>
            <consortium name="DOE Joint Genome Institute"/>
            <person name="Baroncelli R."/>
            <person name="Diaz J.F."/>
            <person name="Benocci T."/>
            <person name="Peng M."/>
            <person name="Battaglia E."/>
            <person name="Haridas S."/>
            <person name="Andreopoulos W."/>
            <person name="Labutti K."/>
            <person name="Pangilinan J."/>
            <person name="Floch G.L."/>
            <person name="Makela M.R."/>
            <person name="Henrissat B."/>
            <person name="Grigoriev I.V."/>
            <person name="Crouch J.A."/>
            <person name="De Vries R.P."/>
            <person name="Sukno S.A."/>
            <person name="Thon M.R."/>
        </authorList>
    </citation>
    <scope>NUCLEOTIDE SEQUENCE</scope>
    <source>
        <strain evidence="2">MAFF235873</strain>
    </source>
</reference>
<protein>
    <submittedName>
        <fullName evidence="2">Uncharacterized protein</fullName>
    </submittedName>
</protein>
<dbReference type="Proteomes" id="UP001232148">
    <property type="component" value="Unassembled WGS sequence"/>
</dbReference>
<organism evidence="2 3">
    <name type="scientific">Colletotrichum zoysiae</name>
    <dbReference type="NCBI Taxonomy" id="1216348"/>
    <lineage>
        <taxon>Eukaryota</taxon>
        <taxon>Fungi</taxon>
        <taxon>Dikarya</taxon>
        <taxon>Ascomycota</taxon>
        <taxon>Pezizomycotina</taxon>
        <taxon>Sordariomycetes</taxon>
        <taxon>Hypocreomycetidae</taxon>
        <taxon>Glomerellales</taxon>
        <taxon>Glomerellaceae</taxon>
        <taxon>Colletotrichum</taxon>
        <taxon>Colletotrichum graminicola species complex</taxon>
    </lineage>
</organism>
<keyword evidence="3" id="KW-1185">Reference proteome</keyword>
<dbReference type="EMBL" id="MU842827">
    <property type="protein sequence ID" value="KAK2032870.1"/>
    <property type="molecule type" value="Genomic_DNA"/>
</dbReference>
<evidence type="ECO:0000313" key="3">
    <source>
        <dbReference type="Proteomes" id="UP001232148"/>
    </source>
</evidence>
<evidence type="ECO:0000313" key="2">
    <source>
        <dbReference type="EMBL" id="KAK2032870.1"/>
    </source>
</evidence>
<dbReference type="AlphaFoldDB" id="A0AAD9HPD5"/>
<comment type="caution">
    <text evidence="2">The sequence shown here is derived from an EMBL/GenBank/DDBJ whole genome shotgun (WGS) entry which is preliminary data.</text>
</comment>
<proteinExistence type="predicted"/>
<gene>
    <name evidence="2" type="ORF">LX32DRAFT_680242</name>
</gene>
<evidence type="ECO:0000256" key="1">
    <source>
        <dbReference type="SAM" id="MobiDB-lite"/>
    </source>
</evidence>